<evidence type="ECO:0000259" key="2">
    <source>
        <dbReference type="Pfam" id="PF13193"/>
    </source>
</evidence>
<comment type="caution">
    <text evidence="3">The sequence shown here is derived from an EMBL/GenBank/DDBJ whole genome shotgun (WGS) entry which is preliminary data.</text>
</comment>
<dbReference type="InterPro" id="IPR025110">
    <property type="entry name" value="AMP-bd_C"/>
</dbReference>
<feature type="domain" description="AMP-dependent synthetase/ligase" evidence="1">
    <location>
        <begin position="34"/>
        <end position="429"/>
    </location>
</feature>
<sequence>MPYKSRWSIPIPDCSLPTFLFGSASQAEPQSLANKQCYIDAQNPEKYYLTRSGFKLWSQRFGAGLRKLPGFAPGERVLVFSGNNLAFPVAFMGVLMAGGIFSAANPSFVARELANQLKDSDACYLLVAQASLDTALEAAKIAGLPADRIRYFDADALFEKGGMEKGEQNGVKYWNNIFAGESEARAYQWPELKGPKEAAETVLALNYSSGTTGVPKGVMVTHRNYVSNCIQHSHLATLYPNFEERAARAKWACFLPLYHAMAQTIYLSGGVMRKIPVYIMTKFDFVELLENIQRFKITDLALVPPIAVMLAKHPVVKKYDLSSIEAVGSGAAPLGAEASREVEKVWGGRLNLKQGYGMTEVTCSILGWDPNKYSRSFAVGEPNANCEAKVMQVNEDDQGNQTFTEITQRGPEHRGELWCKGPNVMKGYWKNEKATKGTFSPDGEWLRTGDVCYVDGDDMFFIVDRIKELIKVKGNQVAPAELEALILDHKDIADVAVIGLPTSDGDERPKAYCVKQPGAKVTEQDVKDFVKDKVIHYKRLNGGVEFVEAIPKNPSGKILRRQLRDMAAKKAQIPAKL</sequence>
<dbReference type="Proteomes" id="UP001345013">
    <property type="component" value="Unassembled WGS sequence"/>
</dbReference>
<dbReference type="PANTHER" id="PTHR24096">
    <property type="entry name" value="LONG-CHAIN-FATTY-ACID--COA LIGASE"/>
    <property type="match status" value="1"/>
</dbReference>
<accession>A0ABR0KFX2</accession>
<dbReference type="Gene3D" id="3.30.300.30">
    <property type="match status" value="1"/>
</dbReference>
<name>A0ABR0KFX2_9EURO</name>
<evidence type="ECO:0000313" key="4">
    <source>
        <dbReference type="Proteomes" id="UP001345013"/>
    </source>
</evidence>
<organism evidence="3 4">
    <name type="scientific">Lithohypha guttulata</name>
    <dbReference type="NCBI Taxonomy" id="1690604"/>
    <lineage>
        <taxon>Eukaryota</taxon>
        <taxon>Fungi</taxon>
        <taxon>Dikarya</taxon>
        <taxon>Ascomycota</taxon>
        <taxon>Pezizomycotina</taxon>
        <taxon>Eurotiomycetes</taxon>
        <taxon>Chaetothyriomycetidae</taxon>
        <taxon>Chaetothyriales</taxon>
        <taxon>Trichomeriaceae</taxon>
        <taxon>Lithohypha</taxon>
    </lineage>
</organism>
<dbReference type="Gene3D" id="3.40.50.12780">
    <property type="entry name" value="N-terminal domain of ligase-like"/>
    <property type="match status" value="1"/>
</dbReference>
<dbReference type="InterPro" id="IPR045851">
    <property type="entry name" value="AMP-bd_C_sf"/>
</dbReference>
<dbReference type="CDD" id="cd05911">
    <property type="entry name" value="Firefly_Luc_like"/>
    <property type="match status" value="1"/>
</dbReference>
<dbReference type="EMBL" id="JAVRRG010000028">
    <property type="protein sequence ID" value="KAK5095391.1"/>
    <property type="molecule type" value="Genomic_DNA"/>
</dbReference>
<protein>
    <recommendedName>
        <fullName evidence="5">4-coumarate-CoA ligase</fullName>
    </recommendedName>
</protein>
<dbReference type="SUPFAM" id="SSF56801">
    <property type="entry name" value="Acetyl-CoA synthetase-like"/>
    <property type="match status" value="1"/>
</dbReference>
<dbReference type="InterPro" id="IPR020845">
    <property type="entry name" value="AMP-binding_CS"/>
</dbReference>
<dbReference type="PANTHER" id="PTHR24096:SF424">
    <property type="entry name" value="ACETYL-COA SYNTHETASE-LIKE PROTEIN-RELATED"/>
    <property type="match status" value="1"/>
</dbReference>
<dbReference type="Pfam" id="PF13193">
    <property type="entry name" value="AMP-binding_C"/>
    <property type="match status" value="1"/>
</dbReference>
<dbReference type="InterPro" id="IPR042099">
    <property type="entry name" value="ANL_N_sf"/>
</dbReference>
<reference evidence="3 4" key="1">
    <citation type="submission" date="2023-08" db="EMBL/GenBank/DDBJ databases">
        <title>Black Yeasts Isolated from many extreme environments.</title>
        <authorList>
            <person name="Coleine C."/>
            <person name="Stajich J.E."/>
            <person name="Selbmann L."/>
        </authorList>
    </citation>
    <scope>NUCLEOTIDE SEQUENCE [LARGE SCALE GENOMIC DNA]</scope>
    <source>
        <strain evidence="3 4">CCFEE 5885</strain>
    </source>
</reference>
<dbReference type="InterPro" id="IPR000873">
    <property type="entry name" value="AMP-dep_synth/lig_dom"/>
</dbReference>
<dbReference type="PROSITE" id="PS00455">
    <property type="entry name" value="AMP_BINDING"/>
    <property type="match status" value="1"/>
</dbReference>
<evidence type="ECO:0000259" key="1">
    <source>
        <dbReference type="Pfam" id="PF00501"/>
    </source>
</evidence>
<gene>
    <name evidence="3" type="ORF">LTR24_003103</name>
</gene>
<proteinExistence type="predicted"/>
<evidence type="ECO:0008006" key="5">
    <source>
        <dbReference type="Google" id="ProtNLM"/>
    </source>
</evidence>
<dbReference type="Pfam" id="PF00501">
    <property type="entry name" value="AMP-binding"/>
    <property type="match status" value="1"/>
</dbReference>
<keyword evidence="4" id="KW-1185">Reference proteome</keyword>
<evidence type="ECO:0000313" key="3">
    <source>
        <dbReference type="EMBL" id="KAK5095391.1"/>
    </source>
</evidence>
<feature type="domain" description="AMP-binding enzyme C-terminal" evidence="2">
    <location>
        <begin position="481"/>
        <end position="557"/>
    </location>
</feature>